<accession>A0A517ZT62</accession>
<dbReference type="EMBL" id="CP036276">
    <property type="protein sequence ID" value="QDU45678.1"/>
    <property type="molecule type" value="Genomic_DNA"/>
</dbReference>
<evidence type="ECO:0000256" key="1">
    <source>
        <dbReference type="SAM" id="MobiDB-lite"/>
    </source>
</evidence>
<sequence>MASAADNSAKNGPLSDTIPPLASGDRLTRPEFERRYAAARNVRAELVEGVVYVQAAIRHQQHGQPHALLSGWLSSYFMATQGTDVGDASTLRLDADNEPQPDILLRIDSACGGASSIDAEGYLTGPPELVVEIAASTASYDLHDKLNAYRRNGVQEYLVWRVLDDAFDWFVLREGRYERLPVTEAGVIQSELFPGLWLDTAALLRGDLAAAIETLNPGLDSAEHAAFCQRLAELRTKENSKDDR</sequence>
<dbReference type="CDD" id="cd06260">
    <property type="entry name" value="DUF820-like"/>
    <property type="match status" value="1"/>
</dbReference>
<proteinExistence type="predicted"/>
<name>A0A517ZT62_9PLAN</name>
<feature type="region of interest" description="Disordered" evidence="1">
    <location>
        <begin position="1"/>
        <end position="26"/>
    </location>
</feature>
<dbReference type="AlphaFoldDB" id="A0A517ZT62"/>
<dbReference type="Gene3D" id="3.90.1570.10">
    <property type="entry name" value="tt1808, chain A"/>
    <property type="match status" value="1"/>
</dbReference>
<feature type="domain" description="Putative restriction endonuclease" evidence="2">
    <location>
        <begin position="30"/>
        <end position="200"/>
    </location>
</feature>
<gene>
    <name evidence="3" type="ORF">Mal52_41730</name>
</gene>
<dbReference type="PANTHER" id="PTHR35400">
    <property type="entry name" value="SLR1083 PROTEIN"/>
    <property type="match status" value="1"/>
</dbReference>
<dbReference type="Pfam" id="PF05685">
    <property type="entry name" value="Uma2"/>
    <property type="match status" value="1"/>
</dbReference>
<evidence type="ECO:0000259" key="2">
    <source>
        <dbReference type="Pfam" id="PF05685"/>
    </source>
</evidence>
<dbReference type="SUPFAM" id="SSF52980">
    <property type="entry name" value="Restriction endonuclease-like"/>
    <property type="match status" value="1"/>
</dbReference>
<dbReference type="InterPro" id="IPR011335">
    <property type="entry name" value="Restrct_endonuc-II-like"/>
</dbReference>
<dbReference type="InterPro" id="IPR008538">
    <property type="entry name" value="Uma2"/>
</dbReference>
<dbReference type="InterPro" id="IPR012296">
    <property type="entry name" value="Nuclease_put_TT1808"/>
</dbReference>
<organism evidence="3 4">
    <name type="scientific">Symmachiella dynata</name>
    <dbReference type="NCBI Taxonomy" id="2527995"/>
    <lineage>
        <taxon>Bacteria</taxon>
        <taxon>Pseudomonadati</taxon>
        <taxon>Planctomycetota</taxon>
        <taxon>Planctomycetia</taxon>
        <taxon>Planctomycetales</taxon>
        <taxon>Planctomycetaceae</taxon>
        <taxon>Symmachiella</taxon>
    </lineage>
</organism>
<keyword evidence="4" id="KW-1185">Reference proteome</keyword>
<evidence type="ECO:0000313" key="3">
    <source>
        <dbReference type="EMBL" id="QDU45678.1"/>
    </source>
</evidence>
<reference evidence="3 4" key="1">
    <citation type="submission" date="2019-02" db="EMBL/GenBank/DDBJ databases">
        <title>Deep-cultivation of Planctomycetes and their phenomic and genomic characterization uncovers novel biology.</title>
        <authorList>
            <person name="Wiegand S."/>
            <person name="Jogler M."/>
            <person name="Boedeker C."/>
            <person name="Pinto D."/>
            <person name="Vollmers J."/>
            <person name="Rivas-Marin E."/>
            <person name="Kohn T."/>
            <person name="Peeters S.H."/>
            <person name="Heuer A."/>
            <person name="Rast P."/>
            <person name="Oberbeckmann S."/>
            <person name="Bunk B."/>
            <person name="Jeske O."/>
            <person name="Meyerdierks A."/>
            <person name="Storesund J.E."/>
            <person name="Kallscheuer N."/>
            <person name="Luecker S."/>
            <person name="Lage O.M."/>
            <person name="Pohl T."/>
            <person name="Merkel B.J."/>
            <person name="Hornburger P."/>
            <person name="Mueller R.-W."/>
            <person name="Bruemmer F."/>
            <person name="Labrenz M."/>
            <person name="Spormann A.M."/>
            <person name="Op den Camp H."/>
            <person name="Overmann J."/>
            <person name="Amann R."/>
            <person name="Jetten M.S.M."/>
            <person name="Mascher T."/>
            <person name="Medema M.H."/>
            <person name="Devos D.P."/>
            <person name="Kaster A.-K."/>
            <person name="Ovreas L."/>
            <person name="Rohde M."/>
            <person name="Galperin M.Y."/>
            <person name="Jogler C."/>
        </authorList>
    </citation>
    <scope>NUCLEOTIDE SEQUENCE [LARGE SCALE GENOMIC DNA]</scope>
    <source>
        <strain evidence="3 4">Mal52</strain>
    </source>
</reference>
<protein>
    <recommendedName>
        <fullName evidence="2">Putative restriction endonuclease domain-containing protein</fullName>
    </recommendedName>
</protein>
<dbReference type="RefSeq" id="WP_145378226.1">
    <property type="nucleotide sequence ID" value="NZ_CP036276.1"/>
</dbReference>
<dbReference type="Proteomes" id="UP000319383">
    <property type="component" value="Chromosome"/>
</dbReference>
<dbReference type="KEGG" id="sdyn:Mal52_41730"/>
<feature type="compositionally biased region" description="Polar residues" evidence="1">
    <location>
        <begin position="1"/>
        <end position="10"/>
    </location>
</feature>
<evidence type="ECO:0000313" key="4">
    <source>
        <dbReference type="Proteomes" id="UP000319383"/>
    </source>
</evidence>
<dbReference type="PANTHER" id="PTHR35400:SF3">
    <property type="entry name" value="SLL1072 PROTEIN"/>
    <property type="match status" value="1"/>
</dbReference>